<feature type="transmembrane region" description="Helical" evidence="1">
    <location>
        <begin position="565"/>
        <end position="583"/>
    </location>
</feature>
<proteinExistence type="predicted"/>
<dbReference type="RefSeq" id="WP_156353315.1">
    <property type="nucleotide sequence ID" value="NZ_CACRST010000010.1"/>
</dbReference>
<feature type="transmembrane region" description="Helical" evidence="1">
    <location>
        <begin position="251"/>
        <end position="273"/>
    </location>
</feature>
<keyword evidence="1" id="KW-0812">Transmembrane</keyword>
<accession>A0A6N2S501</accession>
<keyword evidence="1" id="KW-1133">Transmembrane helix</keyword>
<evidence type="ECO:0000313" key="2">
    <source>
        <dbReference type="EMBL" id="VYS88104.1"/>
    </source>
</evidence>
<feature type="transmembrane region" description="Helical" evidence="1">
    <location>
        <begin position="325"/>
        <end position="345"/>
    </location>
</feature>
<sequence>MYDINEIKYLYDRLKAQYPRYGIDFLGERLTLTLLHGRVEVNPKGCRIFVNEKLYDELSCEEVDDADDLYELIEMFLIQMQRFGMESGNETYIAARDKAIQKGTRILMSASILSFGCLIALLLTKNLICLVPFFLCPAAGYWCLRLIRQKAFRQYWVCPGCGHTLPLDKKSSFPQMEYVSQCPHCGKILENAPEMEPVRLETDAPKKQLDSDYDPPLPGRKWPCILTGSISIAFSLFLFVILFFFDEPLEAQNAAVTLILLLIWSCFGLALLLCRHREPEETQKSVVVLREQKLVTGVGIFLWLLGSIFLFMAIAVAVADPVDGVTLFLAAIGVFLTFFGVWMILAGRNRCLFVFQDHSILYISSWGKQKKYEPGKITSVRLTVNRSIQLLNSNGKKLISVETNMRGTPRLAEWIENTDLAALVTPAMERQTESQAAEESLVQWREEYRTHWHDHLRAIRMGLWVVMILLIIGAVLPIPLYLYAGVKFRTVMAIAAVTPIPFLIFCIVFTPVLIFGDRPKNATAEWNAMYIQLSLPAIFLPALAILWQVHYIWSRWGMAPRSSGWVWIIQASVIAVTVIVLCLRRTPKGKRLEAGFFIGLTSCCLGMGISYCANAALCRPARHYPAVIVDSHKADPNTKGDTYTLTVLLDDGSEEKLDVFDSVYEMAMNGEPLEVCHCESYLGMEMLKLHPPKK</sequence>
<feature type="transmembrane region" description="Helical" evidence="1">
    <location>
        <begin position="461"/>
        <end position="484"/>
    </location>
</feature>
<feature type="transmembrane region" description="Helical" evidence="1">
    <location>
        <begin position="528"/>
        <end position="553"/>
    </location>
</feature>
<reference evidence="2" key="1">
    <citation type="submission" date="2019-11" db="EMBL/GenBank/DDBJ databases">
        <authorList>
            <person name="Feng L."/>
        </authorList>
    </citation>
    <scope>NUCLEOTIDE SEQUENCE</scope>
    <source>
        <strain evidence="2">BgluceraseaLFYP119</strain>
    </source>
</reference>
<keyword evidence="1" id="KW-0472">Membrane</keyword>
<feature type="transmembrane region" description="Helical" evidence="1">
    <location>
        <begin position="130"/>
        <end position="147"/>
    </location>
</feature>
<evidence type="ECO:0000256" key="1">
    <source>
        <dbReference type="SAM" id="Phobius"/>
    </source>
</evidence>
<feature type="transmembrane region" description="Helical" evidence="1">
    <location>
        <begin position="224"/>
        <end position="245"/>
    </location>
</feature>
<name>A0A6N2S501_9FIRM</name>
<dbReference type="AlphaFoldDB" id="A0A6N2S501"/>
<feature type="transmembrane region" description="Helical" evidence="1">
    <location>
        <begin position="106"/>
        <end position="124"/>
    </location>
</feature>
<gene>
    <name evidence="2" type="ORF">BGLFYP119_00956</name>
</gene>
<feature type="transmembrane region" description="Helical" evidence="1">
    <location>
        <begin position="595"/>
        <end position="617"/>
    </location>
</feature>
<organism evidence="2">
    <name type="scientific">Blautia glucerasea</name>
    <dbReference type="NCBI Taxonomy" id="536633"/>
    <lineage>
        <taxon>Bacteria</taxon>
        <taxon>Bacillati</taxon>
        <taxon>Bacillota</taxon>
        <taxon>Clostridia</taxon>
        <taxon>Lachnospirales</taxon>
        <taxon>Lachnospiraceae</taxon>
        <taxon>Blautia</taxon>
    </lineage>
</organism>
<feature type="transmembrane region" description="Helical" evidence="1">
    <location>
        <begin position="294"/>
        <end position="319"/>
    </location>
</feature>
<feature type="transmembrane region" description="Helical" evidence="1">
    <location>
        <begin position="490"/>
        <end position="516"/>
    </location>
</feature>
<dbReference type="EMBL" id="CACRST010000010">
    <property type="protein sequence ID" value="VYS88104.1"/>
    <property type="molecule type" value="Genomic_DNA"/>
</dbReference>
<protein>
    <submittedName>
        <fullName evidence="2">Uncharacterized protein</fullName>
    </submittedName>
</protein>